<keyword evidence="4" id="KW-0479">Metal-binding</keyword>
<dbReference type="InterPro" id="IPR016949">
    <property type="entry name" value="At2g17340"/>
</dbReference>
<dbReference type="Pfam" id="PF01937">
    <property type="entry name" value="ARMT1-like_dom"/>
    <property type="match status" value="1"/>
</dbReference>
<accession>I0YSF3</accession>
<dbReference type="eggNOG" id="KOG4584">
    <property type="taxonomic scope" value="Eukaryota"/>
</dbReference>
<dbReference type="Proteomes" id="UP000007264">
    <property type="component" value="Unassembled WGS sequence"/>
</dbReference>
<dbReference type="GO" id="GO:0005634">
    <property type="term" value="C:nucleus"/>
    <property type="evidence" value="ECO:0007669"/>
    <property type="project" value="TreeGrafter"/>
</dbReference>
<evidence type="ECO:0000256" key="6">
    <source>
        <dbReference type="ARBA" id="ARBA00023211"/>
    </source>
</evidence>
<feature type="domain" description="Damage-control phosphatase ARMT1-like metal-binding" evidence="7">
    <location>
        <begin position="52"/>
        <end position="367"/>
    </location>
</feature>
<protein>
    <recommendedName>
        <fullName evidence="7">Damage-control phosphatase ARMT1-like metal-binding domain-containing protein</fullName>
    </recommendedName>
</protein>
<dbReference type="OrthoDB" id="498611at2759"/>
<dbReference type="SUPFAM" id="SSF111321">
    <property type="entry name" value="AF1104-like"/>
    <property type="match status" value="1"/>
</dbReference>
<dbReference type="FunFam" id="3.40.50.10880:FF:000004">
    <property type="entry name" value="Pantothenate kinase"/>
    <property type="match status" value="1"/>
</dbReference>
<dbReference type="GO" id="GO:0016787">
    <property type="term" value="F:hydrolase activity"/>
    <property type="evidence" value="ECO:0007669"/>
    <property type="project" value="UniProtKB-KW"/>
</dbReference>
<name>I0YSF3_COCSC</name>
<evidence type="ECO:0000256" key="4">
    <source>
        <dbReference type="ARBA" id="ARBA00022723"/>
    </source>
</evidence>
<dbReference type="STRING" id="574566.I0YSF3"/>
<evidence type="ECO:0000259" key="7">
    <source>
        <dbReference type="Pfam" id="PF01937"/>
    </source>
</evidence>
<keyword evidence="6" id="KW-0464">Manganese</keyword>
<dbReference type="InterPro" id="IPR004567">
    <property type="entry name" value="Type_II_PanK"/>
</dbReference>
<dbReference type="GO" id="GO:0005829">
    <property type="term" value="C:cytosol"/>
    <property type="evidence" value="ECO:0007669"/>
    <property type="project" value="TreeGrafter"/>
</dbReference>
<dbReference type="Gene3D" id="1.10.285.20">
    <property type="entry name" value="Uncharacterised protein PF01937, DUF89, domain 2"/>
    <property type="match status" value="1"/>
</dbReference>
<comment type="cofactor">
    <cofactor evidence="2">
        <name>Ni(2+)</name>
        <dbReference type="ChEBI" id="CHEBI:49786"/>
    </cofactor>
</comment>
<dbReference type="InterPro" id="IPR035073">
    <property type="entry name" value="At2g17340_3_helix_bundle"/>
</dbReference>
<dbReference type="GO" id="GO:0004594">
    <property type="term" value="F:pantothenate kinase activity"/>
    <property type="evidence" value="ECO:0007669"/>
    <property type="project" value="TreeGrafter"/>
</dbReference>
<dbReference type="PIRSF" id="PIRSF030210">
    <property type="entry name" value="UCP030210"/>
    <property type="match status" value="1"/>
</dbReference>
<sequence length="377" mass="41317">MPVQQACAEPTALQPLPQVLRNYKPGTFDYVSTPPEGKKPTLKDWIQVFRASIPQFKLRASLDTTFSSEERQEKAESFAQHYEAILQQLEQHSGADIPGFGHVVPSCISLCTLREACLRQEGFEDVFRSVKAEENDKALALLPELLRELDSITDHSQRLETVLRGVFAGNIFDLGAASSADLFSANGAAFDSTRANLLARPWAVDDLDTILDIYKQKHYSKALLFVDNAGSDVILGMLPLARELLQRGTAVVLAANSQPSINDITADELQGVVQRAAPSDAILGRALNEQMLTVVPSGNDLPVIDLRKVSAEVISEGSDADLIVLEGMGRGIETNLHAQFTVDSLKLGMIKHQEVAQMLNGRLYDCVCKYTEGRPQN</sequence>
<dbReference type="Gene3D" id="1.20.1700.10">
    <property type="entry name" value="AF1104-like"/>
    <property type="match status" value="1"/>
</dbReference>
<dbReference type="PANTHER" id="PTHR12280:SF35">
    <property type="entry name" value="4'-PHOSPHOPANTETHEINE PHOSPHATASE"/>
    <property type="match status" value="1"/>
</dbReference>
<dbReference type="KEGG" id="csl:COCSUDRAFT_53962"/>
<dbReference type="InterPro" id="IPR036075">
    <property type="entry name" value="ARMT-1-like_metal-bd_sf"/>
</dbReference>
<keyword evidence="3" id="KW-0533">Nickel</keyword>
<evidence type="ECO:0000256" key="2">
    <source>
        <dbReference type="ARBA" id="ARBA00001967"/>
    </source>
</evidence>
<dbReference type="GeneID" id="17039307"/>
<proteinExistence type="predicted"/>
<dbReference type="PANTHER" id="PTHR12280">
    <property type="entry name" value="PANTOTHENATE KINASE"/>
    <property type="match status" value="1"/>
</dbReference>
<organism evidence="8 9">
    <name type="scientific">Coccomyxa subellipsoidea (strain C-169)</name>
    <name type="common">Green microalga</name>
    <dbReference type="NCBI Taxonomy" id="574566"/>
    <lineage>
        <taxon>Eukaryota</taxon>
        <taxon>Viridiplantae</taxon>
        <taxon>Chlorophyta</taxon>
        <taxon>core chlorophytes</taxon>
        <taxon>Trebouxiophyceae</taxon>
        <taxon>Trebouxiophyceae incertae sedis</taxon>
        <taxon>Coccomyxaceae</taxon>
        <taxon>Coccomyxa</taxon>
        <taxon>Coccomyxa subellipsoidea</taxon>
    </lineage>
</organism>
<dbReference type="Gene3D" id="3.40.50.10880">
    <property type="entry name" value="Uncharacterised protein PF01937, DUF89, domain 3"/>
    <property type="match status" value="1"/>
</dbReference>
<evidence type="ECO:0000313" key="9">
    <source>
        <dbReference type="Proteomes" id="UP000007264"/>
    </source>
</evidence>
<comment type="cofactor">
    <cofactor evidence="1">
        <name>Mn(2+)</name>
        <dbReference type="ChEBI" id="CHEBI:29035"/>
    </cofactor>
</comment>
<keyword evidence="5" id="KW-0378">Hydrolase</keyword>
<reference evidence="8 9" key="1">
    <citation type="journal article" date="2012" name="Genome Biol.">
        <title>The genome of the polar eukaryotic microalga coccomyxa subellipsoidea reveals traits of cold adaptation.</title>
        <authorList>
            <person name="Blanc G."/>
            <person name="Agarkova I."/>
            <person name="Grimwood J."/>
            <person name="Kuo A."/>
            <person name="Brueggeman A."/>
            <person name="Dunigan D."/>
            <person name="Gurnon J."/>
            <person name="Ladunga I."/>
            <person name="Lindquist E."/>
            <person name="Lucas S."/>
            <person name="Pangilinan J."/>
            <person name="Proschold T."/>
            <person name="Salamov A."/>
            <person name="Schmutz J."/>
            <person name="Weeks D."/>
            <person name="Yamada T."/>
            <person name="Claverie J.M."/>
            <person name="Grigoriev I."/>
            <person name="Van Etten J."/>
            <person name="Lomsadze A."/>
            <person name="Borodovsky M."/>
        </authorList>
    </citation>
    <scope>NUCLEOTIDE SEQUENCE [LARGE SCALE GENOMIC DNA]</scope>
    <source>
        <strain evidence="8 9">C-169</strain>
    </source>
</reference>
<evidence type="ECO:0000256" key="5">
    <source>
        <dbReference type="ARBA" id="ARBA00022801"/>
    </source>
</evidence>
<dbReference type="InterPro" id="IPR002791">
    <property type="entry name" value="ARMT1-like_metal-bd"/>
</dbReference>
<evidence type="ECO:0000313" key="8">
    <source>
        <dbReference type="EMBL" id="EIE21322.1"/>
    </source>
</evidence>
<comment type="caution">
    <text evidence="8">The sequence shown here is derived from an EMBL/GenBank/DDBJ whole genome shotgun (WGS) entry which is preliminary data.</text>
</comment>
<dbReference type="AlphaFoldDB" id="I0YSF3"/>
<dbReference type="GO" id="GO:0046872">
    <property type="term" value="F:metal ion binding"/>
    <property type="evidence" value="ECO:0007669"/>
    <property type="project" value="UniProtKB-KW"/>
</dbReference>
<keyword evidence="9" id="KW-1185">Reference proteome</keyword>
<evidence type="ECO:0000256" key="1">
    <source>
        <dbReference type="ARBA" id="ARBA00001936"/>
    </source>
</evidence>
<evidence type="ECO:0000256" key="3">
    <source>
        <dbReference type="ARBA" id="ARBA00022596"/>
    </source>
</evidence>
<dbReference type="RefSeq" id="XP_005645866.1">
    <property type="nucleotide sequence ID" value="XM_005645809.1"/>
</dbReference>
<gene>
    <name evidence="8" type="ORF">COCSUDRAFT_53962</name>
</gene>
<dbReference type="GO" id="GO:0015937">
    <property type="term" value="P:coenzyme A biosynthetic process"/>
    <property type="evidence" value="ECO:0007669"/>
    <property type="project" value="InterPro"/>
</dbReference>
<dbReference type="EMBL" id="AGSI01000012">
    <property type="protein sequence ID" value="EIE21322.1"/>
    <property type="molecule type" value="Genomic_DNA"/>
</dbReference>
<dbReference type="GO" id="GO:0005524">
    <property type="term" value="F:ATP binding"/>
    <property type="evidence" value="ECO:0007669"/>
    <property type="project" value="InterPro"/>
</dbReference>